<gene>
    <name evidence="9" type="primary">gsiC_3</name>
    <name evidence="9" type="ORF">BTM25_50010</name>
</gene>
<dbReference type="Pfam" id="PF00528">
    <property type="entry name" value="BPD_transp_1"/>
    <property type="match status" value="1"/>
</dbReference>
<sequence>MTSYLLRRLPSLAAVLAVSSVLVFGLIRLVPGDPATTLAGANATPDAVAAIRHQLGLDQPLLTQYLRWLGDLLTFDPGRSYIIGGGIGSLVGDALGNTLLLTGTALLLAVLSALLLGPLWAGTRRRWLEHLLTGVNTLAIAIPTFVLGVALALVFGVLVPVLPAGGVPRDGLLADPSITAQYLLLPAVCLGLPVGAVLTRYLAESLRTELAKPYVVTALAAGVARRRLLFRHALRNVLPTSLTVLGLQTGALLGGAVLVEFTFSWPGLGLLIERAVTGRDYPVVQVLLMLSVTVFAVLQLLTDAAHALLDPRIRLGGAR</sequence>
<feature type="transmembrane region" description="Helical" evidence="7">
    <location>
        <begin position="99"/>
        <end position="121"/>
    </location>
</feature>
<feature type="domain" description="ABC transmembrane type-1" evidence="8">
    <location>
        <begin position="95"/>
        <end position="302"/>
    </location>
</feature>
<dbReference type="GO" id="GO:0005886">
    <property type="term" value="C:plasma membrane"/>
    <property type="evidence" value="ECO:0007669"/>
    <property type="project" value="UniProtKB-SubCell"/>
</dbReference>
<feature type="transmembrane region" description="Helical" evidence="7">
    <location>
        <begin position="182"/>
        <end position="203"/>
    </location>
</feature>
<comment type="caution">
    <text evidence="9">The sequence shown here is derived from an EMBL/GenBank/DDBJ whole genome shotgun (WGS) entry which is preliminary data.</text>
</comment>
<feature type="transmembrane region" description="Helical" evidence="7">
    <location>
        <begin position="133"/>
        <end position="162"/>
    </location>
</feature>
<feature type="transmembrane region" description="Helical" evidence="7">
    <location>
        <begin position="237"/>
        <end position="263"/>
    </location>
</feature>
<evidence type="ECO:0000256" key="7">
    <source>
        <dbReference type="RuleBase" id="RU363032"/>
    </source>
</evidence>
<dbReference type="SUPFAM" id="SSF161098">
    <property type="entry name" value="MetI-like"/>
    <property type="match status" value="1"/>
</dbReference>
<dbReference type="CDD" id="cd06261">
    <property type="entry name" value="TM_PBP2"/>
    <property type="match status" value="1"/>
</dbReference>
<keyword evidence="6 7" id="KW-0472">Membrane</keyword>
<dbReference type="InterPro" id="IPR045621">
    <property type="entry name" value="BPD_transp_1_N"/>
</dbReference>
<comment type="similarity">
    <text evidence="7">Belongs to the binding-protein-dependent transport system permease family.</text>
</comment>
<evidence type="ECO:0000313" key="10">
    <source>
        <dbReference type="Proteomes" id="UP000242367"/>
    </source>
</evidence>
<dbReference type="InterPro" id="IPR035906">
    <property type="entry name" value="MetI-like_sf"/>
</dbReference>
<keyword evidence="2 7" id="KW-0813">Transport</keyword>
<dbReference type="AlphaFoldDB" id="A0A2P4UCN6"/>
<name>A0A2P4UCN6_9ACTN</name>
<evidence type="ECO:0000256" key="6">
    <source>
        <dbReference type="ARBA" id="ARBA00023136"/>
    </source>
</evidence>
<evidence type="ECO:0000256" key="5">
    <source>
        <dbReference type="ARBA" id="ARBA00022989"/>
    </source>
</evidence>
<dbReference type="PANTHER" id="PTHR43163">
    <property type="entry name" value="DIPEPTIDE TRANSPORT SYSTEM PERMEASE PROTEIN DPPB-RELATED"/>
    <property type="match status" value="1"/>
</dbReference>
<keyword evidence="5 7" id="KW-1133">Transmembrane helix</keyword>
<evidence type="ECO:0000256" key="1">
    <source>
        <dbReference type="ARBA" id="ARBA00004651"/>
    </source>
</evidence>
<comment type="subcellular location">
    <subcellularLocation>
        <location evidence="1 7">Cell membrane</location>
        <topology evidence="1 7">Multi-pass membrane protein</topology>
    </subcellularLocation>
</comment>
<evidence type="ECO:0000256" key="4">
    <source>
        <dbReference type="ARBA" id="ARBA00022692"/>
    </source>
</evidence>
<organism evidence="9 10">
    <name type="scientific">Actinomadura rubteroloni</name>
    <dbReference type="NCBI Taxonomy" id="1926885"/>
    <lineage>
        <taxon>Bacteria</taxon>
        <taxon>Bacillati</taxon>
        <taxon>Actinomycetota</taxon>
        <taxon>Actinomycetes</taxon>
        <taxon>Streptosporangiales</taxon>
        <taxon>Thermomonosporaceae</taxon>
        <taxon>Actinomadura</taxon>
    </lineage>
</organism>
<reference evidence="9 10" key="1">
    <citation type="journal article" date="2017" name="Chemistry">
        <title>Isolation, Biosynthesis and Chemical Modifications of Rubterolones A-F: Rare Tropolone Alkaloids from Actinomadura sp. 5-2.</title>
        <authorList>
            <person name="Guo H."/>
            <person name="Benndorf R."/>
            <person name="Leichnitz D."/>
            <person name="Klassen J.L."/>
            <person name="Vollmers J."/>
            <person name="Gorls H."/>
            <person name="Steinacker M."/>
            <person name="Weigel C."/>
            <person name="Dahse H.M."/>
            <person name="Kaster A.K."/>
            <person name="de Beer Z.W."/>
            <person name="Poulsen M."/>
            <person name="Beemelmanns C."/>
        </authorList>
    </citation>
    <scope>NUCLEOTIDE SEQUENCE [LARGE SCALE GENOMIC DNA]</scope>
    <source>
        <strain evidence="9 10">5-2</strain>
    </source>
</reference>
<evidence type="ECO:0000259" key="8">
    <source>
        <dbReference type="PROSITE" id="PS50928"/>
    </source>
</evidence>
<keyword evidence="4 7" id="KW-0812">Transmembrane</keyword>
<evidence type="ECO:0000313" key="9">
    <source>
        <dbReference type="EMBL" id="POM22796.1"/>
    </source>
</evidence>
<protein>
    <submittedName>
        <fullName evidence="9">Glutathione transport system permease protein GsiC</fullName>
    </submittedName>
</protein>
<dbReference type="PANTHER" id="PTHR43163:SF3">
    <property type="entry name" value="PEPTIDE ABC TRANSPORTER PERMEASE PROTEIN"/>
    <property type="match status" value="1"/>
</dbReference>
<proteinExistence type="inferred from homology"/>
<dbReference type="Proteomes" id="UP000242367">
    <property type="component" value="Unassembled WGS sequence"/>
</dbReference>
<evidence type="ECO:0000256" key="3">
    <source>
        <dbReference type="ARBA" id="ARBA00022475"/>
    </source>
</evidence>
<dbReference type="EMBL" id="MTBP01000004">
    <property type="protein sequence ID" value="POM22796.1"/>
    <property type="molecule type" value="Genomic_DNA"/>
</dbReference>
<dbReference type="Gene3D" id="1.10.3720.10">
    <property type="entry name" value="MetI-like"/>
    <property type="match status" value="1"/>
</dbReference>
<dbReference type="Pfam" id="PF19300">
    <property type="entry name" value="BPD_transp_1_N"/>
    <property type="match status" value="1"/>
</dbReference>
<feature type="transmembrane region" description="Helical" evidence="7">
    <location>
        <begin position="12"/>
        <end position="30"/>
    </location>
</feature>
<keyword evidence="10" id="KW-1185">Reference proteome</keyword>
<dbReference type="GO" id="GO:0055085">
    <property type="term" value="P:transmembrane transport"/>
    <property type="evidence" value="ECO:0007669"/>
    <property type="project" value="InterPro"/>
</dbReference>
<feature type="transmembrane region" description="Helical" evidence="7">
    <location>
        <begin position="283"/>
        <end position="309"/>
    </location>
</feature>
<keyword evidence="3" id="KW-1003">Cell membrane</keyword>
<evidence type="ECO:0000256" key="2">
    <source>
        <dbReference type="ARBA" id="ARBA00022448"/>
    </source>
</evidence>
<dbReference type="RefSeq" id="WP_103565482.1">
    <property type="nucleotide sequence ID" value="NZ_MTBP01000004.1"/>
</dbReference>
<dbReference type="InterPro" id="IPR000515">
    <property type="entry name" value="MetI-like"/>
</dbReference>
<dbReference type="PROSITE" id="PS50928">
    <property type="entry name" value="ABC_TM1"/>
    <property type="match status" value="1"/>
</dbReference>
<accession>A0A2P4UCN6</accession>